<evidence type="ECO:0000313" key="2">
    <source>
        <dbReference type="Proteomes" id="UP000296468"/>
    </source>
</evidence>
<dbReference type="EMBL" id="CP035088">
    <property type="protein sequence ID" value="QBZ88033.1"/>
    <property type="molecule type" value="Genomic_DNA"/>
</dbReference>
<dbReference type="Proteomes" id="UP000296468">
    <property type="component" value="Chromosome"/>
</dbReference>
<dbReference type="KEGG" id="pvk:EPZ47_04740"/>
<accession>A0A4P7PDD9</accession>
<gene>
    <name evidence="1" type="ORF">EPZ47_04740</name>
</gene>
<name>A0A4P7PDD9_9PSED</name>
<organism evidence="1 2">
    <name type="scientific">Pseudomonas viciae</name>
    <dbReference type="NCBI Taxonomy" id="2505979"/>
    <lineage>
        <taxon>Bacteria</taxon>
        <taxon>Pseudomonadati</taxon>
        <taxon>Pseudomonadota</taxon>
        <taxon>Gammaproteobacteria</taxon>
        <taxon>Pseudomonadales</taxon>
        <taxon>Pseudomonadaceae</taxon>
        <taxon>Pseudomonas</taxon>
    </lineage>
</organism>
<protein>
    <submittedName>
        <fullName evidence="1">Immunity protein</fullName>
    </submittedName>
</protein>
<dbReference type="RefSeq" id="WP_135843746.1">
    <property type="nucleotide sequence ID" value="NZ_CP035088.1"/>
</dbReference>
<dbReference type="OrthoDB" id="6922063at2"/>
<sequence length="85" mass="9666">MSTIEQIVRNESIKDIVSAFGIGMAYPSLDRMVGRYRFEVVANGELLRTYARLFEEGVLANGEGPVAIKGPNWQEPEFIKEKRYL</sequence>
<evidence type="ECO:0000313" key="1">
    <source>
        <dbReference type="EMBL" id="QBZ88033.1"/>
    </source>
</evidence>
<proteinExistence type="predicted"/>
<reference evidence="1 2" key="1">
    <citation type="journal article" date="2019" name="Front. Microbiol.">
        <title>In silico and Genetic Analyses of Cyclic Lipopeptide Synthetic Gene Clusters in Pseudomonas sp. 11K1.</title>
        <authorList>
            <person name="Zhao H."/>
            <person name="Liu Y.P."/>
            <person name="Zhang L.Q."/>
        </authorList>
    </citation>
    <scope>NUCLEOTIDE SEQUENCE [LARGE SCALE GENOMIC DNA]</scope>
    <source>
        <strain evidence="1 2">11K1</strain>
    </source>
</reference>
<dbReference type="AlphaFoldDB" id="A0A4P7PDD9"/>